<evidence type="ECO:0000313" key="2">
    <source>
        <dbReference type="Proteomes" id="UP000233597"/>
    </source>
</evidence>
<proteinExistence type="predicted"/>
<dbReference type="EMBL" id="NWTK01000001">
    <property type="protein sequence ID" value="PKR56044.1"/>
    <property type="molecule type" value="Genomic_DNA"/>
</dbReference>
<dbReference type="RefSeq" id="WP_101264032.1">
    <property type="nucleotide sequence ID" value="NZ_NWTK01000001.1"/>
</dbReference>
<dbReference type="OrthoDB" id="7323216at2"/>
<comment type="caution">
    <text evidence="1">The sequence shown here is derived from an EMBL/GenBank/DDBJ whole genome shotgun (WGS) entry which is preliminary data.</text>
</comment>
<protein>
    <submittedName>
        <fullName evidence="1">Uncharacterized protein</fullName>
    </submittedName>
</protein>
<dbReference type="InterPro" id="IPR013320">
    <property type="entry name" value="ConA-like_dom_sf"/>
</dbReference>
<dbReference type="Proteomes" id="UP000233597">
    <property type="component" value="Unassembled WGS sequence"/>
</dbReference>
<accession>A0A2N3KZP6</accession>
<organism evidence="1 2">
    <name type="scientific">Thalassospira marina</name>
    <dbReference type="NCBI Taxonomy" id="2048283"/>
    <lineage>
        <taxon>Bacteria</taxon>
        <taxon>Pseudomonadati</taxon>
        <taxon>Pseudomonadota</taxon>
        <taxon>Alphaproteobacteria</taxon>
        <taxon>Rhodospirillales</taxon>
        <taxon>Thalassospiraceae</taxon>
        <taxon>Thalassospira</taxon>
    </lineage>
</organism>
<reference evidence="1 2" key="1">
    <citation type="submission" date="2017-09" db="EMBL/GenBank/DDBJ databases">
        <title>Biodiversity and function of Thalassospira species in the particle-attached aromatic-hydrocarbon-degrading consortia from the surface seawater of the South China Sea.</title>
        <authorList>
            <person name="Dong C."/>
            <person name="Liu R."/>
            <person name="Shao Z."/>
        </authorList>
    </citation>
    <scope>NUCLEOTIDE SEQUENCE [LARGE SCALE GENOMIC DNA]</scope>
    <source>
        <strain evidence="1 2">CSC1P2</strain>
    </source>
</reference>
<evidence type="ECO:0000313" key="1">
    <source>
        <dbReference type="EMBL" id="PKR56044.1"/>
    </source>
</evidence>
<dbReference type="AlphaFoldDB" id="A0A2N3KZP6"/>
<sequence>MAMRFLPLTDYLQVTRASTTNARTETGVIANIDANQPVFEFDGEGRALGLRIEGASANLLRHSSDFTNAIWEKSSGVTVQVAAGQAPDGSNSATKIDFADGAANLYQRVDNLASGANHAFAIWMRAVSGTADITLGGVNGPSQHAVTLGEKWQRVGFAEVASATSRYPKISTALSGAGASILVWNAQLEAAPVASSDMISNGIPAARNGDDVMLDLTTGWFAPGAGTLFFDLALPAAWQGIWRVMQLYSASLNDDHLDLGYDSAANQLRISLRKAGQQVITQSLYGVLVPGARNRVAIAFDDDEIAVATVNGVLKSPGGFALPRNFAHLRIGSYGGASGFLNGYVRALSYWPGRLGDARLMELCAGNAA</sequence>
<dbReference type="SUPFAM" id="SSF49899">
    <property type="entry name" value="Concanavalin A-like lectins/glucanases"/>
    <property type="match status" value="1"/>
</dbReference>
<name>A0A2N3KZP6_9PROT</name>
<gene>
    <name evidence="1" type="ORF">COO20_02205</name>
</gene>